<evidence type="ECO:0000313" key="2">
    <source>
        <dbReference type="EMBL" id="PWZ07275.1"/>
    </source>
</evidence>
<evidence type="ECO:0000313" key="3">
    <source>
        <dbReference type="Proteomes" id="UP000251960"/>
    </source>
</evidence>
<dbReference type="Proteomes" id="UP000251960">
    <property type="component" value="Chromosome 9"/>
</dbReference>
<protein>
    <submittedName>
        <fullName evidence="2">Uncharacterized protein</fullName>
    </submittedName>
</protein>
<proteinExistence type="predicted"/>
<accession>A0A3L6DFA7</accession>
<comment type="caution">
    <text evidence="2">The sequence shown here is derived from an EMBL/GenBank/DDBJ whole genome shotgun (WGS) entry which is preliminary data.</text>
</comment>
<reference evidence="2 3" key="1">
    <citation type="journal article" date="2018" name="Nat. Genet.">
        <title>Extensive intraspecific gene order and gene structural variations between Mo17 and other maize genomes.</title>
        <authorList>
            <person name="Sun S."/>
            <person name="Zhou Y."/>
            <person name="Chen J."/>
            <person name="Shi J."/>
            <person name="Zhao H."/>
            <person name="Zhao H."/>
            <person name="Song W."/>
            <person name="Zhang M."/>
            <person name="Cui Y."/>
            <person name="Dong X."/>
            <person name="Liu H."/>
            <person name="Ma X."/>
            <person name="Jiao Y."/>
            <person name="Wang B."/>
            <person name="Wei X."/>
            <person name="Stein J.C."/>
            <person name="Glaubitz J.C."/>
            <person name="Lu F."/>
            <person name="Yu G."/>
            <person name="Liang C."/>
            <person name="Fengler K."/>
            <person name="Li B."/>
            <person name="Rafalski A."/>
            <person name="Schnable P.S."/>
            <person name="Ware D.H."/>
            <person name="Buckler E.S."/>
            <person name="Lai J."/>
        </authorList>
    </citation>
    <scope>NUCLEOTIDE SEQUENCE [LARGE SCALE GENOMIC DNA]</scope>
    <source>
        <strain evidence="3">cv. Missouri 17</strain>
        <tissue evidence="2">Seedling</tissue>
    </source>
</reference>
<dbReference type="EMBL" id="NCVQ01000010">
    <property type="protein sequence ID" value="PWZ07275.1"/>
    <property type="molecule type" value="Genomic_DNA"/>
</dbReference>
<sequence length="91" mass="9773">MASLAAPAACRSLPQALNKAKQATMTGLTSTIPYKQQQVDLTVTGGYGTMREEETKSGGGDRRGRLHGDDMAGRGIIYTEQLATYFLTLFS</sequence>
<feature type="region of interest" description="Disordered" evidence="1">
    <location>
        <begin position="45"/>
        <end position="67"/>
    </location>
</feature>
<organism evidence="2 3">
    <name type="scientific">Zea mays</name>
    <name type="common">Maize</name>
    <dbReference type="NCBI Taxonomy" id="4577"/>
    <lineage>
        <taxon>Eukaryota</taxon>
        <taxon>Viridiplantae</taxon>
        <taxon>Streptophyta</taxon>
        <taxon>Embryophyta</taxon>
        <taxon>Tracheophyta</taxon>
        <taxon>Spermatophyta</taxon>
        <taxon>Magnoliopsida</taxon>
        <taxon>Liliopsida</taxon>
        <taxon>Poales</taxon>
        <taxon>Poaceae</taxon>
        <taxon>PACMAD clade</taxon>
        <taxon>Panicoideae</taxon>
        <taxon>Andropogonodae</taxon>
        <taxon>Andropogoneae</taxon>
        <taxon>Tripsacinae</taxon>
        <taxon>Zea</taxon>
    </lineage>
</organism>
<gene>
    <name evidence="2" type="ORF">Zm00014a_017981</name>
</gene>
<name>A0A3L6DFA7_MAIZE</name>
<feature type="compositionally biased region" description="Basic and acidic residues" evidence="1">
    <location>
        <begin position="50"/>
        <end position="67"/>
    </location>
</feature>
<evidence type="ECO:0000256" key="1">
    <source>
        <dbReference type="SAM" id="MobiDB-lite"/>
    </source>
</evidence>
<dbReference type="AlphaFoldDB" id="A0A3L6DFA7"/>